<dbReference type="PANTHER" id="PTHR31435:SF9">
    <property type="entry name" value="PROTEIN NATD1"/>
    <property type="match status" value="1"/>
</dbReference>
<evidence type="ECO:0000313" key="4">
    <source>
        <dbReference type="Proteomes" id="UP000057088"/>
    </source>
</evidence>
<evidence type="ECO:0000313" key="3">
    <source>
        <dbReference type="EMBL" id="SUQ26614.1"/>
    </source>
</evidence>
<sequence>MEHQVTHDAQNHCFKVHLEGDEYAVVKYQQEDDVLYITSTRVPDSLQGKGYGKVMMEAVLPLIEQQGQTIVPVCSYVDHYLTRNAQWQHLRHRA</sequence>
<dbReference type="PANTHER" id="PTHR31435">
    <property type="entry name" value="PROTEIN NATD1"/>
    <property type="match status" value="1"/>
</dbReference>
<dbReference type="Pfam" id="PF14542">
    <property type="entry name" value="Acetyltransf_CG"/>
    <property type="match status" value="1"/>
</dbReference>
<dbReference type="Gene3D" id="3.40.630.30">
    <property type="match status" value="1"/>
</dbReference>
<protein>
    <submittedName>
        <fullName evidence="2 3">Acetyltransferase</fullName>
    </submittedName>
</protein>
<evidence type="ECO:0000313" key="2">
    <source>
        <dbReference type="EMBL" id="AMF93234.1"/>
    </source>
</evidence>
<reference evidence="3 5" key="3">
    <citation type="submission" date="2018-06" db="EMBL/GenBank/DDBJ databases">
        <authorList>
            <consortium name="Pathogen Informatics"/>
            <person name="Doyle S."/>
        </authorList>
    </citation>
    <scope>NUCLEOTIDE SEQUENCE [LARGE SCALE GENOMIC DNA]</scope>
    <source>
        <strain evidence="3 5">NCTC11327</strain>
    </source>
</reference>
<evidence type="ECO:0000259" key="1">
    <source>
        <dbReference type="PROSITE" id="PS51729"/>
    </source>
</evidence>
<dbReference type="Proteomes" id="UP000057088">
    <property type="component" value="Chromosome 1"/>
</dbReference>
<keyword evidence="4" id="KW-1185">Reference proteome</keyword>
<evidence type="ECO:0000313" key="5">
    <source>
        <dbReference type="Proteomes" id="UP000254626"/>
    </source>
</evidence>
<dbReference type="KEGG" id="vfl:AL536_07230"/>
<organism evidence="3 5">
    <name type="scientific">Vibrio fluvialis</name>
    <dbReference type="NCBI Taxonomy" id="676"/>
    <lineage>
        <taxon>Bacteria</taxon>
        <taxon>Pseudomonadati</taxon>
        <taxon>Pseudomonadota</taxon>
        <taxon>Gammaproteobacteria</taxon>
        <taxon>Vibrionales</taxon>
        <taxon>Vibrionaceae</taxon>
        <taxon>Vibrio</taxon>
    </lineage>
</organism>
<dbReference type="GeneID" id="29383112"/>
<reference evidence="2" key="2">
    <citation type="submission" date="2018-01" db="EMBL/GenBank/DDBJ databases">
        <title>FDA dAtabase for Regulatory Grade micrObial Sequences (FDA-ARGOS): Supporting development and validation of Infectious Disease Dx tests.</title>
        <authorList>
            <person name="Hoffmann M."/>
            <person name="Allard M."/>
            <person name="Evans P."/>
            <person name="Brown E."/>
            <person name="Tallon L."/>
            <person name="Sadzewicz L."/>
            <person name="Sengamalay N."/>
            <person name="Ott S."/>
            <person name="Godinez A."/>
            <person name="Nagaraj S."/>
            <person name="Vyas G."/>
            <person name="Aluvathingal J."/>
            <person name="Nadendla S."/>
            <person name="Geyer C."/>
            <person name="Sichtig H."/>
        </authorList>
    </citation>
    <scope>NUCLEOTIDE SEQUENCE</scope>
    <source>
        <strain evidence="2">ATCC 33809</strain>
    </source>
</reference>
<dbReference type="EMBL" id="CP014034">
    <property type="protein sequence ID" value="AMF93234.1"/>
    <property type="molecule type" value="Genomic_DNA"/>
</dbReference>
<dbReference type="RefSeq" id="WP_061056011.1">
    <property type="nucleotide sequence ID" value="NZ_AP028129.1"/>
</dbReference>
<gene>
    <name evidence="2" type="ORF">AL536_07230</name>
    <name evidence="3" type="ORF">NCTC11327_03475</name>
</gene>
<name>A0AAX2LX59_VIBFL</name>
<dbReference type="Proteomes" id="UP000254626">
    <property type="component" value="Unassembled WGS sequence"/>
</dbReference>
<dbReference type="InterPro" id="IPR016181">
    <property type="entry name" value="Acyl_CoA_acyltransferase"/>
</dbReference>
<dbReference type="AlphaFoldDB" id="A0AAX2LX59"/>
<dbReference type="InterPro" id="IPR031165">
    <property type="entry name" value="GNAT_YJDJ"/>
</dbReference>
<reference evidence="4" key="1">
    <citation type="submission" date="2015-12" db="EMBL/GenBank/DDBJ databases">
        <title>FDA dAtabase for Regulatory Grade micrObial Sequences (FDA-ARGOS): Supporting development and validation of Infectious Disease Dx tests.</title>
        <authorList>
            <person name="Hoffmann M."/>
            <person name="Allard M."/>
            <person name="Evans P."/>
            <person name="Brown E."/>
            <person name="Tallon L.J."/>
            <person name="Sadzewicz L."/>
            <person name="Sengamalay N."/>
            <person name="Ott S."/>
            <person name="Godinez A."/>
            <person name="Nagaraj S."/>
            <person name="Vyas G."/>
            <person name="Aluvathingal J."/>
            <person name="Nadendla S."/>
            <person name="Geyer C."/>
            <person name="Sichtig H."/>
        </authorList>
    </citation>
    <scope>NUCLEOTIDE SEQUENCE [LARGE SCALE GENOMIC DNA]</scope>
    <source>
        <strain evidence="4">ATCC 33809</strain>
    </source>
</reference>
<dbReference type="InterPro" id="IPR045057">
    <property type="entry name" value="Gcn5-rel_NAT"/>
</dbReference>
<proteinExistence type="predicted"/>
<accession>A0AAX2LX59</accession>
<feature type="domain" description="N-acetyltransferase" evidence="1">
    <location>
        <begin position="6"/>
        <end position="92"/>
    </location>
</feature>
<dbReference type="EMBL" id="UHIP01000002">
    <property type="protein sequence ID" value="SUQ26614.1"/>
    <property type="molecule type" value="Genomic_DNA"/>
</dbReference>
<dbReference type="PROSITE" id="PS51729">
    <property type="entry name" value="GNAT_YJDJ"/>
    <property type="match status" value="1"/>
</dbReference>
<dbReference type="SUPFAM" id="SSF55729">
    <property type="entry name" value="Acyl-CoA N-acyltransferases (Nat)"/>
    <property type="match status" value="1"/>
</dbReference>